<proteinExistence type="inferred from homology"/>
<dbReference type="Proteomes" id="UP000199207">
    <property type="component" value="Unassembled WGS sequence"/>
</dbReference>
<sequence>MRWQVQEAKQKFSEVLRHAEEEGPQVVTRHGEEVAVVIDIREYRRLRGRQPEFRDFLLEQHEEPDDDFALEIESIVAARTADLPRQVDLGED</sequence>
<protein>
    <recommendedName>
        <fullName evidence="2">Antitoxin</fullName>
    </recommendedName>
</protein>
<comment type="function">
    <text evidence="2">Antitoxin component of a type II toxin-antitoxin (TA) system.</text>
</comment>
<comment type="similarity">
    <text evidence="1 2">Belongs to the phD/YefM antitoxin family.</text>
</comment>
<evidence type="ECO:0000256" key="2">
    <source>
        <dbReference type="RuleBase" id="RU362080"/>
    </source>
</evidence>
<dbReference type="NCBIfam" id="TIGR01552">
    <property type="entry name" value="phd_fam"/>
    <property type="match status" value="1"/>
</dbReference>
<dbReference type="Pfam" id="PF02604">
    <property type="entry name" value="PhdYeFM_antitox"/>
    <property type="match status" value="1"/>
</dbReference>
<dbReference type="InterPro" id="IPR006442">
    <property type="entry name" value="Antitoxin_Phd/YefM"/>
</dbReference>
<evidence type="ECO:0000256" key="1">
    <source>
        <dbReference type="ARBA" id="ARBA00009981"/>
    </source>
</evidence>
<dbReference type="AlphaFoldDB" id="A0A1I1TE99"/>
<evidence type="ECO:0000313" key="3">
    <source>
        <dbReference type="EMBL" id="SFD56896.1"/>
    </source>
</evidence>
<organism evidence="3 4">
    <name type="scientific">Streptomyces aidingensis</name>
    <dbReference type="NCBI Taxonomy" id="910347"/>
    <lineage>
        <taxon>Bacteria</taxon>
        <taxon>Bacillati</taxon>
        <taxon>Actinomycetota</taxon>
        <taxon>Actinomycetes</taxon>
        <taxon>Kitasatosporales</taxon>
        <taxon>Streptomycetaceae</taxon>
        <taxon>Streptomyces</taxon>
    </lineage>
</organism>
<reference evidence="3 4" key="1">
    <citation type="submission" date="2016-10" db="EMBL/GenBank/DDBJ databases">
        <authorList>
            <person name="de Groot N.N."/>
        </authorList>
    </citation>
    <scope>NUCLEOTIDE SEQUENCE [LARGE SCALE GENOMIC DNA]</scope>
    <source>
        <strain evidence="3 4">CGMCC 4.5739</strain>
    </source>
</reference>
<dbReference type="SUPFAM" id="SSF143120">
    <property type="entry name" value="YefM-like"/>
    <property type="match status" value="1"/>
</dbReference>
<accession>A0A1I1TE99</accession>
<dbReference type="OrthoDB" id="965929at2"/>
<gene>
    <name evidence="3" type="ORF">SAMN05421773_11957</name>
</gene>
<evidence type="ECO:0000313" key="4">
    <source>
        <dbReference type="Proteomes" id="UP000199207"/>
    </source>
</evidence>
<dbReference type="Gene3D" id="3.40.1620.10">
    <property type="entry name" value="YefM-like domain"/>
    <property type="match status" value="1"/>
</dbReference>
<dbReference type="RefSeq" id="WP_093841161.1">
    <property type="nucleotide sequence ID" value="NZ_FOLM01000019.1"/>
</dbReference>
<keyword evidence="4" id="KW-1185">Reference proteome</keyword>
<dbReference type="EMBL" id="FOLM01000019">
    <property type="protein sequence ID" value="SFD56896.1"/>
    <property type="molecule type" value="Genomic_DNA"/>
</dbReference>
<dbReference type="STRING" id="910347.SAMN05421773_11957"/>
<name>A0A1I1TE99_9ACTN</name>
<dbReference type="InterPro" id="IPR036165">
    <property type="entry name" value="YefM-like_sf"/>
</dbReference>